<dbReference type="Gene3D" id="2.60.40.10">
    <property type="entry name" value="Immunoglobulins"/>
    <property type="match status" value="1"/>
</dbReference>
<feature type="transmembrane region" description="Helical" evidence="2">
    <location>
        <begin position="50"/>
        <end position="76"/>
    </location>
</feature>
<dbReference type="EMBL" id="JBHSZQ010000004">
    <property type="protein sequence ID" value="MFC7125281.1"/>
    <property type="molecule type" value="Genomic_DNA"/>
</dbReference>
<dbReference type="Proteomes" id="UP001596414">
    <property type="component" value="Unassembled WGS sequence"/>
</dbReference>
<dbReference type="Pfam" id="PF01882">
    <property type="entry name" value="DUF58"/>
    <property type="match status" value="1"/>
</dbReference>
<feature type="compositionally biased region" description="Basic and acidic residues" evidence="1">
    <location>
        <begin position="1"/>
        <end position="16"/>
    </location>
</feature>
<comment type="caution">
    <text evidence="4">The sequence shown here is derived from an EMBL/GenBank/DDBJ whole genome shotgun (WGS) entry which is preliminary data.</text>
</comment>
<evidence type="ECO:0000256" key="2">
    <source>
        <dbReference type="SAM" id="Phobius"/>
    </source>
</evidence>
<protein>
    <submittedName>
        <fullName evidence="4">DUF58 domain-containing protein</fullName>
    </submittedName>
</protein>
<dbReference type="PANTHER" id="PTHR33608">
    <property type="entry name" value="BLL2464 PROTEIN"/>
    <property type="match status" value="1"/>
</dbReference>
<evidence type="ECO:0000313" key="5">
    <source>
        <dbReference type="Proteomes" id="UP001596414"/>
    </source>
</evidence>
<organism evidence="4 5">
    <name type="scientific">Halovenus rubra</name>
    <dbReference type="NCBI Taxonomy" id="869890"/>
    <lineage>
        <taxon>Archaea</taxon>
        <taxon>Methanobacteriati</taxon>
        <taxon>Methanobacteriota</taxon>
        <taxon>Stenosarchaea group</taxon>
        <taxon>Halobacteria</taxon>
        <taxon>Halobacteriales</taxon>
        <taxon>Haloarculaceae</taxon>
        <taxon>Halovenus</taxon>
    </lineage>
</organism>
<feature type="region of interest" description="Disordered" evidence="1">
    <location>
        <begin position="1"/>
        <end position="38"/>
    </location>
</feature>
<dbReference type="InterPro" id="IPR002881">
    <property type="entry name" value="DUF58"/>
</dbReference>
<accession>A0ABD5X2D4</accession>
<sequence>MSTTQHRTEQKERTELSDGENENETINQSPRVRHIASHSTGRWKVVGGGAILAAGVSILARVPALLLVCVMAVGMLTVRQLSSVPNPEVTVSRSLSPVDPDPGETVTVETTIKNVGERSLPDCRFIAGVPDELRVSNGTPRLATRLAPGEECTFSYDIKAEGGTHKFEDIYLILSDAVGATEHEYKLGVHQRLDCRRNPSPLQVPVLRSVTTPYAGRLSTEQPGEGLEFFAVREYRTGDPLKRIDWNQYASSKQLATLQFRTERSASVVILVDVRKDAYVRTDPEDNHVVERGIEAAGRALVTLLDEDHQVGLATLGPPFWLAPSDGTNHRNRALDALSCNPVFSSTPPDEEYPTRLRTLELLQRLTEPTQVIICTPLVDDRVELPLQMLESDGHEVTVLSPNPAEMDTRGGIVATLERQQRVSRIHGYGIPVIDWDTDTPLETTVAQTMHGWSK</sequence>
<proteinExistence type="predicted"/>
<feature type="domain" description="DUF58" evidence="3">
    <location>
        <begin position="232"/>
        <end position="403"/>
    </location>
</feature>
<reference evidence="4 5" key="1">
    <citation type="journal article" date="2014" name="Int. J. Syst. Evol. Microbiol.">
        <title>Complete genome sequence of Corynebacterium casei LMG S-19264T (=DSM 44701T), isolated from a smear-ripened cheese.</title>
        <authorList>
            <consortium name="US DOE Joint Genome Institute (JGI-PGF)"/>
            <person name="Walter F."/>
            <person name="Albersmeier A."/>
            <person name="Kalinowski J."/>
            <person name="Ruckert C."/>
        </authorList>
    </citation>
    <scope>NUCLEOTIDE SEQUENCE [LARGE SCALE GENOMIC DNA]</scope>
    <source>
        <strain evidence="4 5">CGMCC 4.7215</strain>
    </source>
</reference>
<dbReference type="RefSeq" id="WP_267636277.1">
    <property type="nucleotide sequence ID" value="NZ_JAODIY010000004.1"/>
</dbReference>
<dbReference type="InterPro" id="IPR013783">
    <property type="entry name" value="Ig-like_fold"/>
</dbReference>
<dbReference type="PANTHER" id="PTHR33608:SF6">
    <property type="entry name" value="BLL2464 PROTEIN"/>
    <property type="match status" value="1"/>
</dbReference>
<evidence type="ECO:0000259" key="3">
    <source>
        <dbReference type="Pfam" id="PF01882"/>
    </source>
</evidence>
<evidence type="ECO:0000313" key="4">
    <source>
        <dbReference type="EMBL" id="MFC7125281.1"/>
    </source>
</evidence>
<name>A0ABD5X2D4_9EURY</name>
<evidence type="ECO:0000256" key="1">
    <source>
        <dbReference type="SAM" id="MobiDB-lite"/>
    </source>
</evidence>
<gene>
    <name evidence="4" type="ORF">ACFQJ7_04400</name>
</gene>
<dbReference type="AlphaFoldDB" id="A0ABD5X2D4"/>
<keyword evidence="2" id="KW-0472">Membrane</keyword>
<keyword evidence="2" id="KW-0812">Transmembrane</keyword>
<keyword evidence="2" id="KW-1133">Transmembrane helix</keyword>